<evidence type="ECO:0000313" key="6">
    <source>
        <dbReference type="Proteomes" id="UP001162131"/>
    </source>
</evidence>
<dbReference type="Gene3D" id="2.60.450.20">
    <property type="match status" value="1"/>
</dbReference>
<dbReference type="PANTHER" id="PTHR10331">
    <property type="entry name" value="T COMPLEX PROTEIN 10"/>
    <property type="match status" value="1"/>
</dbReference>
<dbReference type="InterPro" id="IPR047002">
    <property type="entry name" value="Tcp10_C_sf"/>
</dbReference>
<evidence type="ECO:0000256" key="1">
    <source>
        <dbReference type="ARBA" id="ARBA00005627"/>
    </source>
</evidence>
<protein>
    <recommendedName>
        <fullName evidence="4">Centromere protein J C-terminal domain-containing protein</fullName>
    </recommendedName>
</protein>
<keyword evidence="6" id="KW-1185">Reference proteome</keyword>
<gene>
    <name evidence="5" type="ORF">BSTOLATCC_MIC40946</name>
</gene>
<feature type="domain" description="Centromere protein J C-terminal" evidence="4">
    <location>
        <begin position="334"/>
        <end position="360"/>
    </location>
</feature>
<evidence type="ECO:0000313" key="5">
    <source>
        <dbReference type="EMBL" id="CAG9326521.1"/>
    </source>
</evidence>
<dbReference type="Pfam" id="PF07202">
    <property type="entry name" value="Tcp10_C"/>
    <property type="match status" value="2"/>
</dbReference>
<reference evidence="5" key="1">
    <citation type="submission" date="2021-09" db="EMBL/GenBank/DDBJ databases">
        <authorList>
            <consortium name="AG Swart"/>
            <person name="Singh M."/>
            <person name="Singh A."/>
            <person name="Seah K."/>
            <person name="Emmerich C."/>
        </authorList>
    </citation>
    <scope>NUCLEOTIDE SEQUENCE</scope>
    <source>
        <strain evidence="5">ATCC30299</strain>
    </source>
</reference>
<sequence>MYKKSSGSLFDKAFESMLRESVDESEPEYNPTRYLQESPENEAWGDLQTEIQYKDDKPEIVKQSQNDSKVITEQPQIQAPKVGKIAQKYFNIRPKTELPPVAKEEDQEAILKDILSSKIEELNYEIQKFKKDSDQLKRAKILYEEKQNQYQKEVEDFEKIKISVQEEVEKVYESEQMKLKQELKVHERNQKVLANFPNKKERDEIESLTQTLNKYQEEDKQRNMRYKMNKERAVKQLEDAKKRQAELQDQIKKMQILKEEAQKDQPQVTNNQIYEVKRPQEIQKVAEKKEINNNSIISNHSYKQSFEAYKGLDPSEPISTPEYSEVIPVISQQTTPDGKILKTYESGHKEITFPSGGRKEVYPNGYSVVFLDNEDIKQVFPDGKIVYFYAKHSAIHTIFPNSMEIIKFNDGQIEKHYPNGNKKITYIDGTVRRISADGEEETTFSDSTRYISKIDGEKILIHPGGHKEVTMPDGTKYREYADGRILYI</sequence>
<dbReference type="InterPro" id="IPR026581">
    <property type="entry name" value="TCP10L/CENPJ"/>
</dbReference>
<dbReference type="PANTHER" id="PTHR10331:SF6">
    <property type="entry name" value="SPINDLE ASSEMBLY ABNORMAL 4"/>
    <property type="match status" value="1"/>
</dbReference>
<dbReference type="AlphaFoldDB" id="A0AAU9K046"/>
<comment type="caution">
    <text evidence="5">The sequence shown here is derived from an EMBL/GenBank/DDBJ whole genome shotgun (WGS) entry which is preliminary data.</text>
</comment>
<evidence type="ECO:0000256" key="2">
    <source>
        <dbReference type="SAM" id="Coils"/>
    </source>
</evidence>
<feature type="domain" description="Centromere protein J C-terminal" evidence="4">
    <location>
        <begin position="400"/>
        <end position="434"/>
    </location>
</feature>
<dbReference type="Proteomes" id="UP001162131">
    <property type="component" value="Unassembled WGS sequence"/>
</dbReference>
<proteinExistence type="inferred from homology"/>
<dbReference type="EMBL" id="CAJZBQ010000040">
    <property type="protein sequence ID" value="CAG9326521.1"/>
    <property type="molecule type" value="Genomic_DNA"/>
</dbReference>
<name>A0AAU9K046_9CILI</name>
<comment type="similarity">
    <text evidence="1">Belongs to the TCP10 family.</text>
</comment>
<dbReference type="InterPro" id="IPR009852">
    <property type="entry name" value="CENPJ_C_dom"/>
</dbReference>
<feature type="coiled-coil region" evidence="2">
    <location>
        <begin position="112"/>
        <end position="264"/>
    </location>
</feature>
<feature type="region of interest" description="Disordered" evidence="3">
    <location>
        <begin position="18"/>
        <end position="41"/>
    </location>
</feature>
<accession>A0AAU9K046</accession>
<keyword evidence="2" id="KW-0175">Coiled coil</keyword>
<organism evidence="5 6">
    <name type="scientific">Blepharisma stoltei</name>
    <dbReference type="NCBI Taxonomy" id="1481888"/>
    <lineage>
        <taxon>Eukaryota</taxon>
        <taxon>Sar</taxon>
        <taxon>Alveolata</taxon>
        <taxon>Ciliophora</taxon>
        <taxon>Postciliodesmatophora</taxon>
        <taxon>Heterotrichea</taxon>
        <taxon>Heterotrichida</taxon>
        <taxon>Blepharismidae</taxon>
        <taxon>Blepharisma</taxon>
    </lineage>
</organism>
<evidence type="ECO:0000256" key="3">
    <source>
        <dbReference type="SAM" id="MobiDB-lite"/>
    </source>
</evidence>
<evidence type="ECO:0000259" key="4">
    <source>
        <dbReference type="Pfam" id="PF07202"/>
    </source>
</evidence>